<reference evidence="1 2" key="1">
    <citation type="submission" date="2019-08" db="EMBL/GenBank/DDBJ databases">
        <title>In-depth cultivation of the pig gut microbiome towards novel bacterial diversity and tailored functional studies.</title>
        <authorList>
            <person name="Wylensek D."/>
            <person name="Hitch T.C.A."/>
            <person name="Clavel T."/>
        </authorList>
    </citation>
    <scope>NUCLEOTIDE SEQUENCE [LARGE SCALE GENOMIC DNA]</scope>
    <source>
        <strain evidence="1 2">WCA-693-APC-5D-A</strain>
    </source>
</reference>
<proteinExistence type="predicted"/>
<sequence>MAIHETMKAATSYDELIGSTVITAVMYNIAVTPGTALKRGSVLTADGSLAGTGDTAEYVLAVPLAKDDATATVYVSGMFNREKLIVAEGDTVETHEAQLRDKNIYLTSIHS</sequence>
<dbReference type="EMBL" id="VUNR01000018">
    <property type="protein sequence ID" value="MSU09197.1"/>
    <property type="molecule type" value="Genomic_DNA"/>
</dbReference>
<dbReference type="RefSeq" id="WP_154407368.1">
    <property type="nucleotide sequence ID" value="NZ_VUNR01000018.1"/>
</dbReference>
<comment type="caution">
    <text evidence="1">The sequence shown here is derived from an EMBL/GenBank/DDBJ whole genome shotgun (WGS) entry which is preliminary data.</text>
</comment>
<dbReference type="GeneID" id="96779134"/>
<name>A0A6I2UEP9_9FIRM</name>
<evidence type="ECO:0000313" key="1">
    <source>
        <dbReference type="EMBL" id="MSU09197.1"/>
    </source>
</evidence>
<keyword evidence="2" id="KW-1185">Reference proteome</keyword>
<dbReference type="Proteomes" id="UP000433181">
    <property type="component" value="Unassembled WGS sequence"/>
</dbReference>
<protein>
    <recommendedName>
        <fullName evidence="3">Head decoration protein</fullName>
    </recommendedName>
</protein>
<gene>
    <name evidence="1" type="ORF">FYJ84_09395</name>
</gene>
<evidence type="ECO:0000313" key="2">
    <source>
        <dbReference type="Proteomes" id="UP000433181"/>
    </source>
</evidence>
<evidence type="ECO:0008006" key="3">
    <source>
        <dbReference type="Google" id="ProtNLM"/>
    </source>
</evidence>
<dbReference type="AlphaFoldDB" id="A0A6I2UEP9"/>
<accession>A0A6I2UEP9</accession>
<organism evidence="1 2">
    <name type="scientific">Anaerovibrio slackiae</name>
    <dbReference type="NCBI Taxonomy" id="2652309"/>
    <lineage>
        <taxon>Bacteria</taxon>
        <taxon>Bacillati</taxon>
        <taxon>Bacillota</taxon>
        <taxon>Negativicutes</taxon>
        <taxon>Selenomonadales</taxon>
        <taxon>Selenomonadaceae</taxon>
        <taxon>Anaerovibrio</taxon>
    </lineage>
</organism>